<dbReference type="AlphaFoldDB" id="A0A2V3URS1"/>
<comment type="caution">
    <text evidence="1">The sequence shown here is derived from an EMBL/GenBank/DDBJ whole genome shotgun (WGS) entry which is preliminary data.</text>
</comment>
<keyword evidence="2" id="KW-1185">Reference proteome</keyword>
<name>A0A2V3URS1_9SPHN</name>
<accession>A0A2V3URS1</accession>
<proteinExistence type="predicted"/>
<evidence type="ECO:0000313" key="1">
    <source>
        <dbReference type="EMBL" id="PXW70095.1"/>
    </source>
</evidence>
<protein>
    <submittedName>
        <fullName evidence="1">Uncharacterized protein</fullName>
    </submittedName>
</protein>
<evidence type="ECO:0000313" key="2">
    <source>
        <dbReference type="Proteomes" id="UP000248014"/>
    </source>
</evidence>
<dbReference type="Proteomes" id="UP000248014">
    <property type="component" value="Unassembled WGS sequence"/>
</dbReference>
<dbReference type="EMBL" id="QJJM01000014">
    <property type="protein sequence ID" value="PXW70095.1"/>
    <property type="molecule type" value="Genomic_DNA"/>
</dbReference>
<reference evidence="1 2" key="1">
    <citation type="submission" date="2018-05" db="EMBL/GenBank/DDBJ databases">
        <title>Genomic Encyclopedia of Type Strains, Phase IV (KMG-IV): sequencing the most valuable type-strain genomes for metagenomic binning, comparative biology and taxonomic classification.</title>
        <authorList>
            <person name="Goeker M."/>
        </authorList>
    </citation>
    <scope>NUCLEOTIDE SEQUENCE [LARGE SCALE GENOMIC DNA]</scope>
    <source>
        <strain evidence="1 2">DSM 3183</strain>
    </source>
</reference>
<sequence length="40" mass="4389">MLFAGSLARTVADRLPPHNLSAYVYVQDVGAQLLEPRTMS</sequence>
<organism evidence="1 2">
    <name type="scientific">Blastomonas natatoria</name>
    <dbReference type="NCBI Taxonomy" id="34015"/>
    <lineage>
        <taxon>Bacteria</taxon>
        <taxon>Pseudomonadati</taxon>
        <taxon>Pseudomonadota</taxon>
        <taxon>Alphaproteobacteria</taxon>
        <taxon>Sphingomonadales</taxon>
        <taxon>Sphingomonadaceae</taxon>
        <taxon>Blastomonas</taxon>
    </lineage>
</organism>
<gene>
    <name evidence="1" type="ORF">C7451_11471</name>
</gene>